<feature type="non-terminal residue" evidence="2">
    <location>
        <position position="1"/>
    </location>
</feature>
<dbReference type="Pfam" id="PF26639">
    <property type="entry name" value="Het-6_barrel"/>
    <property type="match status" value="1"/>
</dbReference>
<evidence type="ECO:0000313" key="2">
    <source>
        <dbReference type="EMBL" id="KAF2131141.1"/>
    </source>
</evidence>
<evidence type="ECO:0000259" key="1">
    <source>
        <dbReference type="Pfam" id="PF06985"/>
    </source>
</evidence>
<reference evidence="2" key="1">
    <citation type="journal article" date="2020" name="Stud. Mycol.">
        <title>101 Dothideomycetes genomes: a test case for predicting lifestyles and emergence of pathogens.</title>
        <authorList>
            <person name="Haridas S."/>
            <person name="Albert R."/>
            <person name="Binder M."/>
            <person name="Bloem J."/>
            <person name="Labutti K."/>
            <person name="Salamov A."/>
            <person name="Andreopoulos B."/>
            <person name="Baker S."/>
            <person name="Barry K."/>
            <person name="Bills G."/>
            <person name="Bluhm B."/>
            <person name="Cannon C."/>
            <person name="Castanera R."/>
            <person name="Culley D."/>
            <person name="Daum C."/>
            <person name="Ezra D."/>
            <person name="Gonzalez J."/>
            <person name="Henrissat B."/>
            <person name="Kuo A."/>
            <person name="Liang C."/>
            <person name="Lipzen A."/>
            <person name="Lutzoni F."/>
            <person name="Magnuson J."/>
            <person name="Mondo S."/>
            <person name="Nolan M."/>
            <person name="Ohm R."/>
            <person name="Pangilinan J."/>
            <person name="Park H.-J."/>
            <person name="Ramirez L."/>
            <person name="Alfaro M."/>
            <person name="Sun H."/>
            <person name="Tritt A."/>
            <person name="Yoshinaga Y."/>
            <person name="Zwiers L.-H."/>
            <person name="Turgeon B."/>
            <person name="Goodwin S."/>
            <person name="Spatafora J."/>
            <person name="Crous P."/>
            <person name="Grigoriev I."/>
        </authorList>
    </citation>
    <scope>NUCLEOTIDE SEQUENCE</scope>
    <source>
        <strain evidence="2">CBS 119687</strain>
    </source>
</reference>
<dbReference type="OrthoDB" id="2504919at2759"/>
<dbReference type="PANTHER" id="PTHR24148:SF64">
    <property type="entry name" value="HETEROKARYON INCOMPATIBILITY DOMAIN-CONTAINING PROTEIN"/>
    <property type="match status" value="1"/>
</dbReference>
<feature type="domain" description="Heterokaryon incompatibility" evidence="1">
    <location>
        <begin position="53"/>
        <end position="204"/>
    </location>
</feature>
<proteinExistence type="predicted"/>
<name>A0A6A6AL16_9PLEO</name>
<accession>A0A6A6AL16</accession>
<dbReference type="Proteomes" id="UP000799771">
    <property type="component" value="Unassembled WGS sequence"/>
</dbReference>
<dbReference type="EMBL" id="ML977503">
    <property type="protein sequence ID" value="KAF2131141.1"/>
    <property type="molecule type" value="Genomic_DNA"/>
</dbReference>
<organism evidence="2 3">
    <name type="scientific">Dothidotthia symphoricarpi CBS 119687</name>
    <dbReference type="NCBI Taxonomy" id="1392245"/>
    <lineage>
        <taxon>Eukaryota</taxon>
        <taxon>Fungi</taxon>
        <taxon>Dikarya</taxon>
        <taxon>Ascomycota</taxon>
        <taxon>Pezizomycotina</taxon>
        <taxon>Dothideomycetes</taxon>
        <taxon>Pleosporomycetidae</taxon>
        <taxon>Pleosporales</taxon>
        <taxon>Dothidotthiaceae</taxon>
        <taxon>Dothidotthia</taxon>
    </lineage>
</organism>
<dbReference type="InterPro" id="IPR010730">
    <property type="entry name" value="HET"/>
</dbReference>
<protein>
    <recommendedName>
        <fullName evidence="1">Heterokaryon incompatibility domain-containing protein</fullName>
    </recommendedName>
</protein>
<dbReference type="PANTHER" id="PTHR24148">
    <property type="entry name" value="ANKYRIN REPEAT DOMAIN-CONTAINING PROTEIN 39 HOMOLOG-RELATED"/>
    <property type="match status" value="1"/>
</dbReference>
<dbReference type="AlphaFoldDB" id="A0A6A6AL16"/>
<dbReference type="RefSeq" id="XP_033525528.1">
    <property type="nucleotide sequence ID" value="XM_033664885.1"/>
</dbReference>
<evidence type="ECO:0000313" key="3">
    <source>
        <dbReference type="Proteomes" id="UP000799771"/>
    </source>
</evidence>
<dbReference type="InterPro" id="IPR052895">
    <property type="entry name" value="HetReg/Transcr_Mod"/>
</dbReference>
<sequence length="674" mass="76743">MNIHATSETGNSAYKDSIDNTSIRLLRFSQPENGLFVGKLQTWKLASAPHFYTASYVWGVHGYSGTTIRLKSGGTLPVLSSLVPFMHMVTQHDDFQDSDWWWIDSLTINLADQHEREQQVRIMADIYRRSRRAIIWLGEEQEDGSDCTGAIEFLHHLSSLQVGFSGDDRAMREHLSNSEFSANCLAVTSLLSRPWWTRVWTLQEFVLPKESKLYCGAKSVSRGKFKSAIYSIFLCSTISNDFEHELVPRRIFDGAYNRRRIHQWHTRPKSQGIGLVAIMAYLGNYSATDSRDRIYSVLGLITSRDRALIGAPDYTSSAEFQFARLVRSFWDEYGYLDIICFVHLFSRYSGPVDPGPEHAVPWWAPDWRSMNDFASPVPLMASQSASSHIGNFRPLKSARWKVHYDAPGSKLRRKANVHFSDSLQEMWCDGVILDTVHGLGGLDARELRCQSFICAASGHEMLQSGEDQHTAPRATMLPMDWLEAIARSLVLDRQDKYLGFQAPRHYVSDFLFFCDACINGEPIDWSFSTWFEYNRKLRFGHQTLEDLVASTHTAVLSSPPQLHRPPSHPMHQLSNSDVEKVDTFLSRFHDTVRKKPRRLMVTNEGIVGMAPCRSREGDAVCILFGCSIPLVLRQVGTPEAWQVIGEGYVHGHMNGEVAMLLKKEKKSTYRFRLI</sequence>
<gene>
    <name evidence="2" type="ORF">P153DRAFT_313523</name>
</gene>
<keyword evidence="3" id="KW-1185">Reference proteome</keyword>
<dbReference type="GeneID" id="54405317"/>
<dbReference type="Pfam" id="PF06985">
    <property type="entry name" value="HET"/>
    <property type="match status" value="1"/>
</dbReference>